<sequence>MNVCNKIVKTRIPTKLISETFMNYLKFALDNGCYATLVVGRHVTTIVKCEEVLNSQNELTDLQLYVKNSWGNVNGPWYLGKVHHNGIFQIRYSEVLDKFLATILFVFPDIEGYETTSSKNLFEENIHRDLHRREMDALDKTLREKARARAENCDSDKDCIFGKK</sequence>
<evidence type="ECO:0000313" key="1">
    <source>
        <dbReference type="EMBL" id="QHS79113.1"/>
    </source>
</evidence>
<reference evidence="1" key="1">
    <citation type="journal article" date="2020" name="Nature">
        <title>Giant virus diversity and host interactions through global metagenomics.</title>
        <authorList>
            <person name="Schulz F."/>
            <person name="Roux S."/>
            <person name="Paez-Espino D."/>
            <person name="Jungbluth S."/>
            <person name="Walsh D.A."/>
            <person name="Denef V.J."/>
            <person name="McMahon K.D."/>
            <person name="Konstantinidis K.T."/>
            <person name="Eloe-Fadrosh E.A."/>
            <person name="Kyrpides N.C."/>
            <person name="Woyke T."/>
        </authorList>
    </citation>
    <scope>NUCLEOTIDE SEQUENCE</scope>
    <source>
        <strain evidence="1">GVMAG-S-1035118-87</strain>
    </source>
</reference>
<protein>
    <submittedName>
        <fullName evidence="1">Uncharacterized protein</fullName>
    </submittedName>
</protein>
<organism evidence="1">
    <name type="scientific">viral metagenome</name>
    <dbReference type="NCBI Taxonomy" id="1070528"/>
    <lineage>
        <taxon>unclassified sequences</taxon>
        <taxon>metagenomes</taxon>
        <taxon>organismal metagenomes</taxon>
    </lineage>
</organism>
<dbReference type="AlphaFoldDB" id="A0A6C0AI37"/>
<name>A0A6C0AI37_9ZZZZ</name>
<proteinExistence type="predicted"/>
<dbReference type="EMBL" id="MN740626">
    <property type="protein sequence ID" value="QHS79113.1"/>
    <property type="molecule type" value="Genomic_DNA"/>
</dbReference>
<accession>A0A6C0AI37</accession>